<sequence length="137" mass="15384">MEGGDGRRGWKKKGMEEEGDGRRRGWKKGMEGGDSGGLLHTHQHVLGTPPAAVSTYRFGGKSRRRRRLLPPSASRNKHPTMTSHQGPVSVRLYSSQHSHPWHRSLFTLLLLSLTSSPVSPTKSSRNSYVLHRVTNHW</sequence>
<feature type="region of interest" description="Disordered" evidence="1">
    <location>
        <begin position="1"/>
        <end position="87"/>
    </location>
</feature>
<name>A0AAE1NDU2_9EUCA</name>
<proteinExistence type="predicted"/>
<comment type="caution">
    <text evidence="2">The sequence shown here is derived from an EMBL/GenBank/DDBJ whole genome shotgun (WGS) entry which is preliminary data.</text>
</comment>
<evidence type="ECO:0000256" key="1">
    <source>
        <dbReference type="SAM" id="MobiDB-lite"/>
    </source>
</evidence>
<dbReference type="Proteomes" id="UP001292094">
    <property type="component" value="Unassembled WGS sequence"/>
</dbReference>
<organism evidence="2 3">
    <name type="scientific">Petrolisthes manimaculis</name>
    <dbReference type="NCBI Taxonomy" id="1843537"/>
    <lineage>
        <taxon>Eukaryota</taxon>
        <taxon>Metazoa</taxon>
        <taxon>Ecdysozoa</taxon>
        <taxon>Arthropoda</taxon>
        <taxon>Crustacea</taxon>
        <taxon>Multicrustacea</taxon>
        <taxon>Malacostraca</taxon>
        <taxon>Eumalacostraca</taxon>
        <taxon>Eucarida</taxon>
        <taxon>Decapoda</taxon>
        <taxon>Pleocyemata</taxon>
        <taxon>Anomura</taxon>
        <taxon>Galatheoidea</taxon>
        <taxon>Porcellanidae</taxon>
        <taxon>Petrolisthes</taxon>
    </lineage>
</organism>
<feature type="compositionally biased region" description="Basic and acidic residues" evidence="1">
    <location>
        <begin position="1"/>
        <end position="31"/>
    </location>
</feature>
<evidence type="ECO:0000313" key="2">
    <source>
        <dbReference type="EMBL" id="KAK4288255.1"/>
    </source>
</evidence>
<accession>A0AAE1NDU2</accession>
<dbReference type="AlphaFoldDB" id="A0AAE1NDU2"/>
<evidence type="ECO:0000313" key="3">
    <source>
        <dbReference type="Proteomes" id="UP001292094"/>
    </source>
</evidence>
<dbReference type="EMBL" id="JAWZYT010006392">
    <property type="protein sequence ID" value="KAK4288255.1"/>
    <property type="molecule type" value="Genomic_DNA"/>
</dbReference>
<gene>
    <name evidence="2" type="ORF">Pmani_038703</name>
</gene>
<reference evidence="2" key="1">
    <citation type="submission" date="2023-11" db="EMBL/GenBank/DDBJ databases">
        <title>Genome assemblies of two species of porcelain crab, Petrolisthes cinctipes and Petrolisthes manimaculis (Anomura: Porcellanidae).</title>
        <authorList>
            <person name="Angst P."/>
        </authorList>
    </citation>
    <scope>NUCLEOTIDE SEQUENCE</scope>
    <source>
        <strain evidence="2">PB745_02</strain>
        <tissue evidence="2">Gill</tissue>
    </source>
</reference>
<keyword evidence="3" id="KW-1185">Reference proteome</keyword>
<protein>
    <submittedName>
        <fullName evidence="2">Uncharacterized protein</fullName>
    </submittedName>
</protein>